<evidence type="ECO:0000256" key="5">
    <source>
        <dbReference type="ARBA" id="ARBA00022692"/>
    </source>
</evidence>
<dbReference type="Gene3D" id="1.10.3810.10">
    <property type="entry name" value="Biosynthetic peptidoglycan transglycosylase-like"/>
    <property type="match status" value="1"/>
</dbReference>
<feature type="transmembrane region" description="Helical" evidence="11">
    <location>
        <begin position="41"/>
        <end position="59"/>
    </location>
</feature>
<accession>A0A286GWD0</accession>
<comment type="function">
    <text evidence="11">Peptidoglycan polymerase that catalyzes glycan chain elongation from lipid-linked precursors.</text>
</comment>
<dbReference type="SUPFAM" id="SSF53955">
    <property type="entry name" value="Lysozyme-like"/>
    <property type="match status" value="1"/>
</dbReference>
<dbReference type="GO" id="GO:0005886">
    <property type="term" value="C:plasma membrane"/>
    <property type="evidence" value="ECO:0007669"/>
    <property type="project" value="UniProtKB-SubCell"/>
</dbReference>
<reference evidence="14 15" key="1">
    <citation type="submission" date="2017-09" db="EMBL/GenBank/DDBJ databases">
        <authorList>
            <person name="Ehlers B."/>
            <person name="Leendertz F.H."/>
        </authorList>
    </citation>
    <scope>NUCLEOTIDE SEQUENCE [LARGE SCALE GENOMIC DNA]</scope>
    <source>
        <strain evidence="14 15">USBA 140</strain>
    </source>
</reference>
<dbReference type="HAMAP" id="MF_00766">
    <property type="entry name" value="PGT_MtgA"/>
    <property type="match status" value="1"/>
</dbReference>
<evidence type="ECO:0000256" key="7">
    <source>
        <dbReference type="ARBA" id="ARBA00022984"/>
    </source>
</evidence>
<keyword evidence="3 11" id="KW-0328">Glycosyltransferase</keyword>
<keyword evidence="6 11" id="KW-0133">Cell shape</keyword>
<comment type="similarity">
    <text evidence="11">Belongs to the glycosyltransferase 51 family.</text>
</comment>
<dbReference type="GO" id="GO:0008955">
    <property type="term" value="F:peptidoglycan glycosyltransferase activity"/>
    <property type="evidence" value="ECO:0007669"/>
    <property type="project" value="UniProtKB-UniRule"/>
</dbReference>
<evidence type="ECO:0000256" key="6">
    <source>
        <dbReference type="ARBA" id="ARBA00022960"/>
    </source>
</evidence>
<name>A0A286GWD0_9PROT</name>
<dbReference type="PANTHER" id="PTHR30400">
    <property type="entry name" value="MONOFUNCTIONAL BIOSYNTHETIC PEPTIDOGLYCAN TRANSGLYCOSYLASE"/>
    <property type="match status" value="1"/>
</dbReference>
<dbReference type="InterPro" id="IPR023346">
    <property type="entry name" value="Lysozyme-like_dom_sf"/>
</dbReference>
<evidence type="ECO:0000256" key="9">
    <source>
        <dbReference type="ARBA" id="ARBA00023136"/>
    </source>
</evidence>
<dbReference type="EC" id="2.4.99.28" evidence="11"/>
<evidence type="ECO:0000256" key="1">
    <source>
        <dbReference type="ARBA" id="ARBA00022475"/>
    </source>
</evidence>
<comment type="pathway">
    <text evidence="11">Cell wall biogenesis; peptidoglycan biosynthesis.</text>
</comment>
<evidence type="ECO:0000256" key="12">
    <source>
        <dbReference type="SAM" id="MobiDB-lite"/>
    </source>
</evidence>
<dbReference type="OrthoDB" id="9766909at2"/>
<keyword evidence="5 11" id="KW-0812">Transmembrane</keyword>
<dbReference type="GO" id="GO:0009252">
    <property type="term" value="P:peptidoglycan biosynthetic process"/>
    <property type="evidence" value="ECO:0007669"/>
    <property type="project" value="UniProtKB-UniRule"/>
</dbReference>
<dbReference type="InterPro" id="IPR001264">
    <property type="entry name" value="Glyco_trans_51"/>
</dbReference>
<evidence type="ECO:0000313" key="15">
    <source>
        <dbReference type="Proteomes" id="UP000219621"/>
    </source>
</evidence>
<keyword evidence="7 11" id="KW-0573">Peptidoglycan synthesis</keyword>
<evidence type="ECO:0000256" key="2">
    <source>
        <dbReference type="ARBA" id="ARBA00022519"/>
    </source>
</evidence>
<feature type="region of interest" description="Disordered" evidence="12">
    <location>
        <begin position="1"/>
        <end position="33"/>
    </location>
</feature>
<dbReference type="Proteomes" id="UP000219621">
    <property type="component" value="Unassembled WGS sequence"/>
</dbReference>
<dbReference type="RefSeq" id="WP_097280882.1">
    <property type="nucleotide sequence ID" value="NZ_OCNJ01000010.1"/>
</dbReference>
<evidence type="ECO:0000256" key="11">
    <source>
        <dbReference type="HAMAP-Rule" id="MF_00766"/>
    </source>
</evidence>
<dbReference type="GO" id="GO:0071555">
    <property type="term" value="P:cell wall organization"/>
    <property type="evidence" value="ECO:0007669"/>
    <property type="project" value="UniProtKB-KW"/>
</dbReference>
<keyword evidence="15" id="KW-1185">Reference proteome</keyword>
<evidence type="ECO:0000256" key="4">
    <source>
        <dbReference type="ARBA" id="ARBA00022679"/>
    </source>
</evidence>
<proteinExistence type="inferred from homology"/>
<organism evidence="14 15">
    <name type="scientific">Caenispirillum bisanense</name>
    <dbReference type="NCBI Taxonomy" id="414052"/>
    <lineage>
        <taxon>Bacteria</taxon>
        <taxon>Pseudomonadati</taxon>
        <taxon>Pseudomonadota</taxon>
        <taxon>Alphaproteobacteria</taxon>
        <taxon>Rhodospirillales</taxon>
        <taxon>Novispirillaceae</taxon>
        <taxon>Caenispirillum</taxon>
    </lineage>
</organism>
<dbReference type="GO" id="GO:0016763">
    <property type="term" value="F:pentosyltransferase activity"/>
    <property type="evidence" value="ECO:0007669"/>
    <property type="project" value="InterPro"/>
</dbReference>
<dbReference type="NCBIfam" id="TIGR02070">
    <property type="entry name" value="mono_pep_trsgly"/>
    <property type="match status" value="1"/>
</dbReference>
<sequence length="260" mass="28758">MVGRPAGPPQHTLPRRRIFTRGGGGGARGGGGRSGGLWRRILLALLVLLFVLPAVQMALHRFVPVWLTPLQALRVGQGYGLTRDWTAIESISPELIRAVVASEDAQFCTHWGFDFREIRRAWRDYQAEGDIRGASTISMQTARNVFLWPGRDPLRKAQEIYLTPWMEAGWPKKRILEVYLNVAEWGPGVYGAEAAAQRYFGKAAADLTRREASLMAAVLPGPLRWSPAEPTAYIQRRAGTIRARIPATPAPVDGDPCPVK</sequence>
<feature type="compositionally biased region" description="Gly residues" evidence="12">
    <location>
        <begin position="21"/>
        <end position="33"/>
    </location>
</feature>
<comment type="subcellular location">
    <subcellularLocation>
        <location evidence="11">Cell inner membrane</location>
        <topology evidence="11">Single-pass membrane protein</topology>
    </subcellularLocation>
</comment>
<protein>
    <recommendedName>
        <fullName evidence="11">Biosynthetic peptidoglycan transglycosylase</fullName>
        <ecNumber evidence="11">2.4.99.28</ecNumber>
    </recommendedName>
    <alternativeName>
        <fullName evidence="11">Glycan polymerase</fullName>
    </alternativeName>
    <alternativeName>
        <fullName evidence="11">Peptidoglycan glycosyltransferase MtgA</fullName>
        <shortName evidence="11">PGT</shortName>
    </alternativeName>
</protein>
<dbReference type="Pfam" id="PF00912">
    <property type="entry name" value="Transgly"/>
    <property type="match status" value="1"/>
</dbReference>
<keyword evidence="4 11" id="KW-0808">Transferase</keyword>
<feature type="domain" description="Glycosyl transferase family 51" evidence="13">
    <location>
        <begin position="81"/>
        <end position="241"/>
    </location>
</feature>
<evidence type="ECO:0000256" key="3">
    <source>
        <dbReference type="ARBA" id="ARBA00022676"/>
    </source>
</evidence>
<dbReference type="PANTHER" id="PTHR30400:SF0">
    <property type="entry name" value="BIOSYNTHETIC PEPTIDOGLYCAN TRANSGLYCOSYLASE"/>
    <property type="match status" value="1"/>
</dbReference>
<dbReference type="AlphaFoldDB" id="A0A286GWD0"/>
<evidence type="ECO:0000256" key="8">
    <source>
        <dbReference type="ARBA" id="ARBA00022989"/>
    </source>
</evidence>
<keyword evidence="9 11" id="KW-0472">Membrane</keyword>
<dbReference type="EMBL" id="OCNJ01000010">
    <property type="protein sequence ID" value="SOD99857.1"/>
    <property type="molecule type" value="Genomic_DNA"/>
</dbReference>
<evidence type="ECO:0000313" key="14">
    <source>
        <dbReference type="EMBL" id="SOD99857.1"/>
    </source>
</evidence>
<gene>
    <name evidence="11" type="primary">mtgA</name>
    <name evidence="14" type="ORF">SAMN05421508_11042</name>
</gene>
<evidence type="ECO:0000259" key="13">
    <source>
        <dbReference type="Pfam" id="PF00912"/>
    </source>
</evidence>
<comment type="catalytic activity">
    <reaction evidence="11">
        <text>[GlcNAc-(1-&gt;4)-Mur2Ac(oyl-L-Ala-gamma-D-Glu-L-Lys-D-Ala-D-Ala)](n)-di-trans,octa-cis-undecaprenyl diphosphate + beta-D-GlcNAc-(1-&gt;4)-Mur2Ac(oyl-L-Ala-gamma-D-Glu-L-Lys-D-Ala-D-Ala)-di-trans,octa-cis-undecaprenyl diphosphate = [GlcNAc-(1-&gt;4)-Mur2Ac(oyl-L-Ala-gamma-D-Glu-L-Lys-D-Ala-D-Ala)](n+1)-di-trans,octa-cis-undecaprenyl diphosphate + di-trans,octa-cis-undecaprenyl diphosphate + H(+)</text>
        <dbReference type="Rhea" id="RHEA:23708"/>
        <dbReference type="Rhea" id="RHEA-COMP:9602"/>
        <dbReference type="Rhea" id="RHEA-COMP:9603"/>
        <dbReference type="ChEBI" id="CHEBI:15378"/>
        <dbReference type="ChEBI" id="CHEBI:58405"/>
        <dbReference type="ChEBI" id="CHEBI:60033"/>
        <dbReference type="ChEBI" id="CHEBI:78435"/>
        <dbReference type="EC" id="2.4.99.28"/>
    </reaction>
</comment>
<dbReference type="InterPro" id="IPR011812">
    <property type="entry name" value="Pep_trsgly"/>
</dbReference>
<keyword evidence="1 11" id="KW-1003">Cell membrane</keyword>
<keyword evidence="2 11" id="KW-0997">Cell inner membrane</keyword>
<keyword evidence="10 11" id="KW-0961">Cell wall biogenesis/degradation</keyword>
<dbReference type="UniPathway" id="UPA00219"/>
<dbReference type="GO" id="GO:0008360">
    <property type="term" value="P:regulation of cell shape"/>
    <property type="evidence" value="ECO:0007669"/>
    <property type="project" value="UniProtKB-KW"/>
</dbReference>
<keyword evidence="8 11" id="KW-1133">Transmembrane helix</keyword>
<dbReference type="GO" id="GO:0009274">
    <property type="term" value="C:peptidoglycan-based cell wall"/>
    <property type="evidence" value="ECO:0007669"/>
    <property type="project" value="InterPro"/>
</dbReference>
<evidence type="ECO:0000256" key="10">
    <source>
        <dbReference type="ARBA" id="ARBA00023316"/>
    </source>
</evidence>
<dbReference type="InterPro" id="IPR036950">
    <property type="entry name" value="PBP_transglycosylase"/>
</dbReference>